<reference evidence="1 2" key="1">
    <citation type="journal article" date="2019" name="Int. J. Syst. Evol. Microbiol.">
        <title>The Global Catalogue of Microorganisms (GCM) 10K type strain sequencing project: providing services to taxonomists for standard genome sequencing and annotation.</title>
        <authorList>
            <consortium name="The Broad Institute Genomics Platform"/>
            <consortium name="The Broad Institute Genome Sequencing Center for Infectious Disease"/>
            <person name="Wu L."/>
            <person name="Ma J."/>
        </authorList>
    </citation>
    <scope>NUCLEOTIDE SEQUENCE [LARGE SCALE GENOMIC DNA]</scope>
    <source>
        <strain evidence="1 2">JCM 14917</strain>
    </source>
</reference>
<name>A0ABN3AVQ8_9MICC</name>
<accession>A0ABN3AVQ8</accession>
<sequence>MVSIVAADTDDLTARNHRRQQPDILQFVAHARRLYPSVEWVAADDGYLFFANEALNKAERWIIIEHKSGYTHEHRLVQTWSVNARNRSENIGPLNGPSVKLQR</sequence>
<dbReference type="Proteomes" id="UP001500974">
    <property type="component" value="Unassembled WGS sequence"/>
</dbReference>
<evidence type="ECO:0000313" key="2">
    <source>
        <dbReference type="Proteomes" id="UP001500974"/>
    </source>
</evidence>
<organism evidence="1 2">
    <name type="scientific">Arthrobacter parietis</name>
    <dbReference type="NCBI Taxonomy" id="271434"/>
    <lineage>
        <taxon>Bacteria</taxon>
        <taxon>Bacillati</taxon>
        <taxon>Actinomycetota</taxon>
        <taxon>Actinomycetes</taxon>
        <taxon>Micrococcales</taxon>
        <taxon>Micrococcaceae</taxon>
        <taxon>Arthrobacter</taxon>
    </lineage>
</organism>
<evidence type="ECO:0000313" key="1">
    <source>
        <dbReference type="EMBL" id="GAA2175515.1"/>
    </source>
</evidence>
<evidence type="ECO:0008006" key="3">
    <source>
        <dbReference type="Google" id="ProtNLM"/>
    </source>
</evidence>
<gene>
    <name evidence="1" type="ORF">GCM10009784_18190</name>
</gene>
<proteinExistence type="predicted"/>
<keyword evidence="2" id="KW-1185">Reference proteome</keyword>
<protein>
    <recommendedName>
        <fullName evidence="3">Transposase</fullName>
    </recommendedName>
</protein>
<dbReference type="EMBL" id="BAAAON010000002">
    <property type="protein sequence ID" value="GAA2175515.1"/>
    <property type="molecule type" value="Genomic_DNA"/>
</dbReference>
<comment type="caution">
    <text evidence="1">The sequence shown here is derived from an EMBL/GenBank/DDBJ whole genome shotgun (WGS) entry which is preliminary data.</text>
</comment>